<dbReference type="EMBL" id="MHLE01000018">
    <property type="protein sequence ID" value="OGZ02817.1"/>
    <property type="molecule type" value="Genomic_DNA"/>
</dbReference>
<dbReference type="InterPro" id="IPR036646">
    <property type="entry name" value="PGAM_B_sf"/>
</dbReference>
<dbReference type="GO" id="GO:0006096">
    <property type="term" value="P:glycolytic process"/>
    <property type="evidence" value="ECO:0007669"/>
    <property type="project" value="UniProtKB-UniRule"/>
</dbReference>
<feature type="domain" description="BPG-independent PGAM N-terminal" evidence="14">
    <location>
        <begin position="81"/>
        <end position="283"/>
    </location>
</feature>
<feature type="binding site" evidence="9">
    <location>
        <position position="177"/>
    </location>
    <ligand>
        <name>substrate</name>
    </ligand>
</feature>
<dbReference type="Pfam" id="PF01676">
    <property type="entry name" value="Metalloenzyme"/>
    <property type="match status" value="1"/>
</dbReference>
<evidence type="ECO:0000256" key="2">
    <source>
        <dbReference type="ARBA" id="ARBA00001936"/>
    </source>
</evidence>
<evidence type="ECO:0000256" key="1">
    <source>
        <dbReference type="ARBA" id="ARBA00000370"/>
    </source>
</evidence>
<evidence type="ECO:0000256" key="3">
    <source>
        <dbReference type="ARBA" id="ARBA00004798"/>
    </source>
</evidence>
<feature type="binding site" evidence="12">
    <location>
        <position position="392"/>
    </location>
    <ligand>
        <name>Mn(2+)</name>
        <dbReference type="ChEBI" id="CHEBI:29035"/>
        <label>1</label>
    </ligand>
</feature>
<comment type="subunit">
    <text evidence="9">Monomer.</text>
</comment>
<keyword evidence="8 9" id="KW-0413">Isomerase</keyword>
<feature type="binding site" evidence="12">
    <location>
        <position position="388"/>
    </location>
    <ligand>
        <name>Mn(2+)</name>
        <dbReference type="ChEBI" id="CHEBI:29035"/>
        <label>1</label>
    </ligand>
</feature>
<feature type="binding site" evidence="9">
    <location>
        <position position="321"/>
    </location>
    <ligand>
        <name>substrate</name>
    </ligand>
</feature>
<feature type="binding site" evidence="12">
    <location>
        <position position="11"/>
    </location>
    <ligand>
        <name>Mn(2+)</name>
        <dbReference type="ChEBI" id="CHEBI:29035"/>
        <label>2</label>
    </ligand>
</feature>
<evidence type="ECO:0000256" key="11">
    <source>
        <dbReference type="PIRSR" id="PIRSR001492-1"/>
    </source>
</evidence>
<protein>
    <recommendedName>
        <fullName evidence="9 10">2,3-bisphosphoglycerate-independent phosphoglycerate mutase</fullName>
        <shortName evidence="9">BPG-independent PGAM</shortName>
        <shortName evidence="9">Phosphoglyceromutase</shortName>
        <shortName evidence="9">iPGM</shortName>
        <ecNumber evidence="9 10">5.4.2.12</ecNumber>
    </recommendedName>
</protein>
<comment type="caution">
    <text evidence="15">The sequence shown here is derived from an EMBL/GenBank/DDBJ whole genome shotgun (WGS) entry which is preliminary data.</text>
</comment>
<evidence type="ECO:0000256" key="7">
    <source>
        <dbReference type="ARBA" id="ARBA00023211"/>
    </source>
</evidence>
<feature type="binding site" evidence="12">
    <location>
        <position position="430"/>
    </location>
    <ligand>
        <name>Mn(2+)</name>
        <dbReference type="ChEBI" id="CHEBI:29035"/>
        <label>2</label>
    </ligand>
</feature>
<dbReference type="EC" id="5.4.2.12" evidence="9 10"/>
<sequence>MKKTVILAILDGWGIGRNDRTNPIYTAGLKNIPYFKNNFPAAALQAAGIAVGLPWEEAGNSETGHLNIGAGKIIYQNFPRISLSLRDKSFFKNEVFKEAFSHAKQNNSIVHLAGLLSSSNIDSSLEHLLALIKFTESEGADYRLHLFSDGMDSPQRSALSLIEKLPHPEKISSLSGRFYAMDKDEHWDRIKKAYDAIIGKAPIAKDLKSHLENNYSRNLSDEYISPTLLGENPRFIKDGDSLVFFNFKEDGCHEIAMPFLLDDFSWFEKTSFNNLFISTMTAYGNDLKAKIAFPPEKSENPLSKVISDAGFTQLKIAETEKYSQIAYFFNGLREESFKNEYRVFIPSNSVPHREEYPAMRAEEITARAIQSINESAFGFILINYANGDIIGHTGNFSAVEKTVLVVDEEIGKLAKTSLESDSVLVVVGSHGNCEYLVNPFTGVPETKNTKNPVPFYLIGKKFKKSKDSLFTEENKTIGLLSDVAPTILELLEIPKPKEMTGESLLKYLL</sequence>
<dbReference type="GO" id="GO:0004619">
    <property type="term" value="F:phosphoglycerate mutase activity"/>
    <property type="evidence" value="ECO:0007669"/>
    <property type="project" value="UniProtKB-UniRule"/>
</dbReference>
<evidence type="ECO:0000259" key="13">
    <source>
        <dbReference type="Pfam" id="PF01676"/>
    </source>
</evidence>
<dbReference type="Gene3D" id="3.40.720.10">
    <property type="entry name" value="Alkaline Phosphatase, subunit A"/>
    <property type="match status" value="1"/>
</dbReference>
<feature type="active site" description="Phosphoserine intermediate" evidence="9 11">
    <location>
        <position position="61"/>
    </location>
</feature>
<dbReference type="AlphaFoldDB" id="A0A1G2CNK1"/>
<dbReference type="GO" id="GO:0005829">
    <property type="term" value="C:cytosol"/>
    <property type="evidence" value="ECO:0007669"/>
    <property type="project" value="TreeGrafter"/>
</dbReference>
<evidence type="ECO:0000256" key="4">
    <source>
        <dbReference type="ARBA" id="ARBA00008819"/>
    </source>
</evidence>
<dbReference type="InterPro" id="IPR011258">
    <property type="entry name" value="BPG-indep_PGM_N"/>
</dbReference>
<evidence type="ECO:0000256" key="9">
    <source>
        <dbReference type="HAMAP-Rule" id="MF_01038"/>
    </source>
</evidence>
<keyword evidence="6 9" id="KW-0324">Glycolysis</keyword>
<evidence type="ECO:0000256" key="8">
    <source>
        <dbReference type="ARBA" id="ARBA00023235"/>
    </source>
</evidence>
<proteinExistence type="inferred from homology"/>
<dbReference type="UniPathway" id="UPA00109">
    <property type="reaction ID" value="UER00186"/>
</dbReference>
<reference evidence="15 16" key="1">
    <citation type="journal article" date="2016" name="Nat. Commun.">
        <title>Thousands of microbial genomes shed light on interconnected biogeochemical processes in an aquifer system.</title>
        <authorList>
            <person name="Anantharaman K."/>
            <person name="Brown C.T."/>
            <person name="Hug L.A."/>
            <person name="Sharon I."/>
            <person name="Castelle C.J."/>
            <person name="Probst A.J."/>
            <person name="Thomas B.C."/>
            <person name="Singh A."/>
            <person name="Wilkins M.J."/>
            <person name="Karaoz U."/>
            <person name="Brodie E.L."/>
            <person name="Williams K.H."/>
            <person name="Hubbard S.S."/>
            <person name="Banfield J.F."/>
        </authorList>
    </citation>
    <scope>NUCLEOTIDE SEQUENCE [LARGE SCALE GENOMIC DNA]</scope>
</reference>
<evidence type="ECO:0000256" key="12">
    <source>
        <dbReference type="PIRSR" id="PIRSR001492-3"/>
    </source>
</evidence>
<dbReference type="GO" id="GO:0006007">
    <property type="term" value="P:glucose catabolic process"/>
    <property type="evidence" value="ECO:0007669"/>
    <property type="project" value="InterPro"/>
</dbReference>
<dbReference type="SUPFAM" id="SSF53649">
    <property type="entry name" value="Alkaline phosphatase-like"/>
    <property type="match status" value="1"/>
</dbReference>
<evidence type="ECO:0000313" key="16">
    <source>
        <dbReference type="Proteomes" id="UP000178599"/>
    </source>
</evidence>
<feature type="binding site" evidence="12">
    <location>
        <position position="61"/>
    </location>
    <ligand>
        <name>Mn(2+)</name>
        <dbReference type="ChEBI" id="CHEBI:29035"/>
        <label>2</label>
    </ligand>
</feature>
<comment type="cofactor">
    <cofactor evidence="2">
        <name>Mn(2+)</name>
        <dbReference type="ChEBI" id="CHEBI:29035"/>
    </cofactor>
</comment>
<comment type="caution">
    <text evidence="9">Lacks conserved residue(s) required for the propagation of feature annotation.</text>
</comment>
<organism evidence="15 16">
    <name type="scientific">Candidatus Liptonbacteria bacterium RIFOXYB1_FULL_36_10</name>
    <dbReference type="NCBI Taxonomy" id="1798654"/>
    <lineage>
        <taxon>Bacteria</taxon>
        <taxon>Candidatus Liptoniibacteriota</taxon>
    </lineage>
</organism>
<dbReference type="InterPro" id="IPR017850">
    <property type="entry name" value="Alkaline_phosphatase_core_sf"/>
</dbReference>
<feature type="domain" description="Metalloenzyme" evidence="13">
    <location>
        <begin position="3"/>
        <end position="494"/>
    </location>
</feature>
<dbReference type="InterPro" id="IPR005995">
    <property type="entry name" value="Pgm_bpd_ind"/>
</dbReference>
<dbReference type="NCBIfam" id="TIGR01307">
    <property type="entry name" value="pgm_bpd_ind"/>
    <property type="match status" value="1"/>
</dbReference>
<dbReference type="SUPFAM" id="SSF64158">
    <property type="entry name" value="2,3-Bisphosphoglycerate-independent phosphoglycerate mutase, substrate-binding domain"/>
    <property type="match status" value="1"/>
</dbReference>
<dbReference type="GO" id="GO:0030145">
    <property type="term" value="F:manganese ion binding"/>
    <property type="evidence" value="ECO:0007669"/>
    <property type="project" value="InterPro"/>
</dbReference>
<comment type="catalytic activity">
    <reaction evidence="1 9">
        <text>(2R)-2-phosphoglycerate = (2R)-3-phosphoglycerate</text>
        <dbReference type="Rhea" id="RHEA:15901"/>
        <dbReference type="ChEBI" id="CHEBI:58272"/>
        <dbReference type="ChEBI" id="CHEBI:58289"/>
        <dbReference type="EC" id="5.4.2.12"/>
    </reaction>
</comment>
<dbReference type="InterPro" id="IPR006124">
    <property type="entry name" value="Metalloenzyme"/>
</dbReference>
<comment type="pathway">
    <text evidence="3 9">Carbohydrate degradation; glycolysis; pyruvate from D-glyceraldehyde 3-phosphate: step 3/5.</text>
</comment>
<dbReference type="Pfam" id="PF06415">
    <property type="entry name" value="iPGM_N"/>
    <property type="match status" value="1"/>
</dbReference>
<dbReference type="HAMAP" id="MF_01038">
    <property type="entry name" value="GpmI"/>
    <property type="match status" value="1"/>
</dbReference>
<evidence type="ECO:0000259" key="14">
    <source>
        <dbReference type="Pfam" id="PF06415"/>
    </source>
</evidence>
<evidence type="ECO:0000256" key="6">
    <source>
        <dbReference type="ARBA" id="ARBA00023152"/>
    </source>
</evidence>
<comment type="function">
    <text evidence="9">Catalyzes the interconversion of 2-phosphoglycerate and 3-phosphoglycerate.</text>
</comment>
<dbReference type="PANTHER" id="PTHR31637:SF0">
    <property type="entry name" value="2,3-BISPHOSPHOGLYCERATE-INDEPENDENT PHOSPHOGLYCERATE MUTASE"/>
    <property type="match status" value="1"/>
</dbReference>
<evidence type="ECO:0000313" key="15">
    <source>
        <dbReference type="EMBL" id="OGZ02817.1"/>
    </source>
</evidence>
<evidence type="ECO:0000256" key="5">
    <source>
        <dbReference type="ARBA" id="ARBA00022723"/>
    </source>
</evidence>
<dbReference type="Gene3D" id="3.40.1450.10">
    <property type="entry name" value="BPG-independent phosphoglycerate mutase, domain B"/>
    <property type="match status" value="1"/>
</dbReference>
<feature type="binding site" evidence="9">
    <location>
        <position position="183"/>
    </location>
    <ligand>
        <name>substrate</name>
    </ligand>
</feature>
<accession>A0A1G2CNK1</accession>
<comment type="similarity">
    <text evidence="4 9">Belongs to the BPG-independent phosphoglycerate mutase family.</text>
</comment>
<gene>
    <name evidence="9" type="primary">gpmI</name>
    <name evidence="15" type="ORF">A2390_01450</name>
</gene>
<name>A0A1G2CNK1_9BACT</name>
<dbReference type="PIRSF" id="PIRSF001492">
    <property type="entry name" value="IPGAM"/>
    <property type="match status" value="1"/>
</dbReference>
<keyword evidence="5 12" id="KW-0479">Metal-binding</keyword>
<dbReference type="PANTHER" id="PTHR31637">
    <property type="entry name" value="2,3-BISPHOSPHOGLYCERATE-INDEPENDENT PHOSPHOGLYCERATE MUTASE"/>
    <property type="match status" value="1"/>
</dbReference>
<dbReference type="Proteomes" id="UP000178599">
    <property type="component" value="Unassembled WGS sequence"/>
</dbReference>
<evidence type="ECO:0000256" key="10">
    <source>
        <dbReference type="NCBIfam" id="TIGR01307"/>
    </source>
</evidence>
<keyword evidence="7 12" id="KW-0464">Manganese</keyword>
<dbReference type="CDD" id="cd16010">
    <property type="entry name" value="iPGM"/>
    <property type="match status" value="1"/>
</dbReference>